<comment type="similarity">
    <text evidence="1">Belongs to the GcvH family.</text>
</comment>
<dbReference type="InterPro" id="IPR017453">
    <property type="entry name" value="GCV_H_sub"/>
</dbReference>
<evidence type="ECO:0000256" key="1">
    <source>
        <dbReference type="ARBA" id="ARBA00009249"/>
    </source>
</evidence>
<dbReference type="InterPro" id="IPR002930">
    <property type="entry name" value="GCV_H"/>
</dbReference>
<reference evidence="4" key="1">
    <citation type="submission" date="2018-05" db="EMBL/GenBank/DDBJ databases">
        <authorList>
            <person name="Lanie J.A."/>
            <person name="Ng W.-L."/>
            <person name="Kazmierczak K.M."/>
            <person name="Andrzejewski T.M."/>
            <person name="Davidsen T.M."/>
            <person name="Wayne K.J."/>
            <person name="Tettelin H."/>
            <person name="Glass J.I."/>
            <person name="Rusch D."/>
            <person name="Podicherti R."/>
            <person name="Tsui H.-C.T."/>
            <person name="Winkler M.E."/>
        </authorList>
    </citation>
    <scope>NUCLEOTIDE SEQUENCE</scope>
</reference>
<dbReference type="GO" id="GO:0009249">
    <property type="term" value="P:protein lipoylation"/>
    <property type="evidence" value="ECO:0007669"/>
    <property type="project" value="TreeGrafter"/>
</dbReference>
<dbReference type="AlphaFoldDB" id="A0A381PID7"/>
<dbReference type="PANTHER" id="PTHR11715">
    <property type="entry name" value="GLYCINE CLEAVAGE SYSTEM H PROTEIN"/>
    <property type="match status" value="1"/>
</dbReference>
<gene>
    <name evidence="4" type="ORF">METZ01_LOCUS18801</name>
</gene>
<dbReference type="PANTHER" id="PTHR11715:SF3">
    <property type="entry name" value="GLYCINE CLEAVAGE SYSTEM H PROTEIN-RELATED"/>
    <property type="match status" value="1"/>
</dbReference>
<evidence type="ECO:0000313" key="4">
    <source>
        <dbReference type="EMBL" id="SUZ65947.1"/>
    </source>
</evidence>
<evidence type="ECO:0000256" key="2">
    <source>
        <dbReference type="ARBA" id="ARBA00022823"/>
    </source>
</evidence>
<proteinExistence type="inferred from homology"/>
<dbReference type="SUPFAM" id="SSF51230">
    <property type="entry name" value="Single hybrid motif"/>
    <property type="match status" value="1"/>
</dbReference>
<dbReference type="Gene3D" id="2.40.50.100">
    <property type="match status" value="1"/>
</dbReference>
<dbReference type="HAMAP" id="MF_00272">
    <property type="entry name" value="GcvH"/>
    <property type="match status" value="1"/>
</dbReference>
<feature type="domain" description="Lipoyl-binding" evidence="3">
    <location>
        <begin position="22"/>
        <end position="104"/>
    </location>
</feature>
<protein>
    <recommendedName>
        <fullName evidence="3">Lipoyl-binding domain-containing protein</fullName>
    </recommendedName>
</protein>
<name>A0A381PID7_9ZZZZ</name>
<dbReference type="CDD" id="cd06848">
    <property type="entry name" value="GCS_H"/>
    <property type="match status" value="1"/>
</dbReference>
<sequence>MNTPGELRYSTDHEWVRVEGDAVRVGISDFAQEALGDVVFVELPEVGLEVTVNVAFAEIESTKSVSDLFAPVSGEVLESNAALEDQPELVNEDPYGEGWICVLQPSDSSQLENLMDAEGYQSFVAEESSE</sequence>
<dbReference type="Pfam" id="PF01597">
    <property type="entry name" value="GCV_H"/>
    <property type="match status" value="1"/>
</dbReference>
<dbReference type="InterPro" id="IPR033753">
    <property type="entry name" value="GCV_H/Fam206"/>
</dbReference>
<evidence type="ECO:0000259" key="3">
    <source>
        <dbReference type="PROSITE" id="PS50968"/>
    </source>
</evidence>
<dbReference type="EMBL" id="UINC01000972">
    <property type="protein sequence ID" value="SUZ65947.1"/>
    <property type="molecule type" value="Genomic_DNA"/>
</dbReference>
<dbReference type="InterPro" id="IPR011053">
    <property type="entry name" value="Single_hybrid_motif"/>
</dbReference>
<keyword evidence="2" id="KW-0450">Lipoyl</keyword>
<dbReference type="NCBIfam" id="NF002270">
    <property type="entry name" value="PRK01202.1"/>
    <property type="match status" value="1"/>
</dbReference>
<dbReference type="GO" id="GO:0005960">
    <property type="term" value="C:glycine cleavage complex"/>
    <property type="evidence" value="ECO:0007669"/>
    <property type="project" value="InterPro"/>
</dbReference>
<dbReference type="NCBIfam" id="TIGR00527">
    <property type="entry name" value="gcvH"/>
    <property type="match status" value="1"/>
</dbReference>
<dbReference type="PROSITE" id="PS50968">
    <property type="entry name" value="BIOTINYL_LIPOYL"/>
    <property type="match status" value="1"/>
</dbReference>
<dbReference type="GO" id="GO:0005829">
    <property type="term" value="C:cytosol"/>
    <property type="evidence" value="ECO:0007669"/>
    <property type="project" value="TreeGrafter"/>
</dbReference>
<dbReference type="GO" id="GO:0019464">
    <property type="term" value="P:glycine decarboxylation via glycine cleavage system"/>
    <property type="evidence" value="ECO:0007669"/>
    <property type="project" value="InterPro"/>
</dbReference>
<dbReference type="InterPro" id="IPR000089">
    <property type="entry name" value="Biotin_lipoyl"/>
</dbReference>
<accession>A0A381PID7</accession>
<organism evidence="4">
    <name type="scientific">marine metagenome</name>
    <dbReference type="NCBI Taxonomy" id="408172"/>
    <lineage>
        <taxon>unclassified sequences</taxon>
        <taxon>metagenomes</taxon>
        <taxon>ecological metagenomes</taxon>
    </lineage>
</organism>